<evidence type="ECO:0000313" key="3">
    <source>
        <dbReference type="Proteomes" id="UP000315082"/>
    </source>
</evidence>
<gene>
    <name evidence="2" type="ORF">Poly24_07410</name>
</gene>
<evidence type="ECO:0000313" key="2">
    <source>
        <dbReference type="EMBL" id="QDV67050.1"/>
    </source>
</evidence>
<name>A0A518JNC0_9BACT</name>
<organism evidence="2 3">
    <name type="scientific">Rosistilla carotiformis</name>
    <dbReference type="NCBI Taxonomy" id="2528017"/>
    <lineage>
        <taxon>Bacteria</taxon>
        <taxon>Pseudomonadati</taxon>
        <taxon>Planctomycetota</taxon>
        <taxon>Planctomycetia</taxon>
        <taxon>Pirellulales</taxon>
        <taxon>Pirellulaceae</taxon>
        <taxon>Rosistilla</taxon>
    </lineage>
</organism>
<dbReference type="Proteomes" id="UP000315082">
    <property type="component" value="Chromosome"/>
</dbReference>
<evidence type="ECO:0000256" key="1">
    <source>
        <dbReference type="SAM" id="MobiDB-lite"/>
    </source>
</evidence>
<dbReference type="KEGG" id="rcf:Poly24_07410"/>
<feature type="region of interest" description="Disordered" evidence="1">
    <location>
        <begin position="182"/>
        <end position="275"/>
    </location>
</feature>
<accession>A0A518JNC0</accession>
<reference evidence="2 3" key="1">
    <citation type="submission" date="2019-02" db="EMBL/GenBank/DDBJ databases">
        <title>Deep-cultivation of Planctomycetes and their phenomic and genomic characterization uncovers novel biology.</title>
        <authorList>
            <person name="Wiegand S."/>
            <person name="Jogler M."/>
            <person name="Boedeker C."/>
            <person name="Pinto D."/>
            <person name="Vollmers J."/>
            <person name="Rivas-Marin E."/>
            <person name="Kohn T."/>
            <person name="Peeters S.H."/>
            <person name="Heuer A."/>
            <person name="Rast P."/>
            <person name="Oberbeckmann S."/>
            <person name="Bunk B."/>
            <person name="Jeske O."/>
            <person name="Meyerdierks A."/>
            <person name="Storesund J.E."/>
            <person name="Kallscheuer N."/>
            <person name="Luecker S."/>
            <person name="Lage O.M."/>
            <person name="Pohl T."/>
            <person name="Merkel B.J."/>
            <person name="Hornburger P."/>
            <person name="Mueller R.-W."/>
            <person name="Bruemmer F."/>
            <person name="Labrenz M."/>
            <person name="Spormann A.M."/>
            <person name="Op den Camp H."/>
            <person name="Overmann J."/>
            <person name="Amann R."/>
            <person name="Jetten M.S.M."/>
            <person name="Mascher T."/>
            <person name="Medema M.H."/>
            <person name="Devos D.P."/>
            <person name="Kaster A.-K."/>
            <person name="Ovreas L."/>
            <person name="Rohde M."/>
            <person name="Galperin M.Y."/>
            <person name="Jogler C."/>
        </authorList>
    </citation>
    <scope>NUCLEOTIDE SEQUENCE [LARGE SCALE GENOMIC DNA]</scope>
    <source>
        <strain evidence="2 3">Poly24</strain>
    </source>
</reference>
<keyword evidence="3" id="KW-1185">Reference proteome</keyword>
<protein>
    <submittedName>
        <fullName evidence="2">Uncharacterized protein</fullName>
    </submittedName>
</protein>
<dbReference type="AlphaFoldDB" id="A0A518JNC0"/>
<sequence length="275" mass="29937">MKRCVFTRSAEPGGLENERSATFFGEGLPAVSNISDCRATPLPEHCFARSTLPYRLRLGAGEAMRLHPPGGAGRVGKRAFSDVFRGGLPAVSNISDCRATPLPDLCFARSTLPANCVWGRVKQRVFTRSAEPGGSENERSAMFFGEGLPAGSNISDRRETALPERRFARSTLPIQTAFGGRVKQRDFTRPAEPGGSENERSATFFGEGLPAGSNINDRRATPSPRTLLRSFDPPHPNCVWGRVRQRAFTRSAEPGGLKNQAFSRQRDTPSRSSGN</sequence>
<proteinExistence type="predicted"/>
<dbReference type="EMBL" id="CP036348">
    <property type="protein sequence ID" value="QDV67050.1"/>
    <property type="molecule type" value="Genomic_DNA"/>
</dbReference>